<dbReference type="PANTHER" id="PTHR11575">
    <property type="entry name" value="5'-NUCLEOTIDASE-RELATED"/>
    <property type="match status" value="1"/>
</dbReference>
<accession>A0A0C2A3R8</accession>
<feature type="signal peptide" evidence="2">
    <location>
        <begin position="1"/>
        <end position="21"/>
    </location>
</feature>
<name>A0A0C2A3R8_9BACT</name>
<feature type="domain" description="5'-Nucleotidase C-terminal" evidence="4">
    <location>
        <begin position="406"/>
        <end position="558"/>
    </location>
</feature>
<feature type="domain" description="Calcineurin-like phosphoesterase" evidence="3">
    <location>
        <begin position="50"/>
        <end position="293"/>
    </location>
</feature>
<organism evidence="5 6">
    <name type="scientific">Enhygromyxa salina</name>
    <dbReference type="NCBI Taxonomy" id="215803"/>
    <lineage>
        <taxon>Bacteria</taxon>
        <taxon>Pseudomonadati</taxon>
        <taxon>Myxococcota</taxon>
        <taxon>Polyangia</taxon>
        <taxon>Nannocystales</taxon>
        <taxon>Nannocystaceae</taxon>
        <taxon>Enhygromyxa</taxon>
    </lineage>
</organism>
<dbReference type="GO" id="GO:0016787">
    <property type="term" value="F:hydrolase activity"/>
    <property type="evidence" value="ECO:0007669"/>
    <property type="project" value="UniProtKB-KW"/>
</dbReference>
<proteinExistence type="inferred from homology"/>
<keyword evidence="2" id="KW-0378">Hydrolase</keyword>
<evidence type="ECO:0000256" key="2">
    <source>
        <dbReference type="RuleBase" id="RU362119"/>
    </source>
</evidence>
<dbReference type="InterPro" id="IPR036907">
    <property type="entry name" value="5'-Nucleotdase_C_sf"/>
</dbReference>
<evidence type="ECO:0000259" key="4">
    <source>
        <dbReference type="Pfam" id="PF02872"/>
    </source>
</evidence>
<evidence type="ECO:0000256" key="1">
    <source>
        <dbReference type="ARBA" id="ARBA00022729"/>
    </source>
</evidence>
<dbReference type="EMBL" id="JMCC02000015">
    <property type="protein sequence ID" value="KIG18028.1"/>
    <property type="molecule type" value="Genomic_DNA"/>
</dbReference>
<dbReference type="InterPro" id="IPR004843">
    <property type="entry name" value="Calcineurin-like_PHP"/>
</dbReference>
<dbReference type="Gene3D" id="3.60.21.10">
    <property type="match status" value="1"/>
</dbReference>
<reference evidence="5 6" key="1">
    <citation type="submission" date="2014-12" db="EMBL/GenBank/DDBJ databases">
        <title>Genome assembly of Enhygromyxa salina DSM 15201.</title>
        <authorList>
            <person name="Sharma G."/>
            <person name="Subramanian S."/>
        </authorList>
    </citation>
    <scope>NUCLEOTIDE SEQUENCE [LARGE SCALE GENOMIC DNA]</scope>
    <source>
        <strain evidence="5 6">DSM 15201</strain>
    </source>
</reference>
<keyword evidence="2" id="KW-0547">Nucleotide-binding</keyword>
<dbReference type="GO" id="GO:0009166">
    <property type="term" value="P:nucleotide catabolic process"/>
    <property type="evidence" value="ECO:0007669"/>
    <property type="project" value="InterPro"/>
</dbReference>
<evidence type="ECO:0000313" key="5">
    <source>
        <dbReference type="EMBL" id="KIG18028.1"/>
    </source>
</evidence>
<evidence type="ECO:0000259" key="3">
    <source>
        <dbReference type="Pfam" id="PF00149"/>
    </source>
</evidence>
<gene>
    <name evidence="5" type="ORF">DB30_01915</name>
</gene>
<dbReference type="InterPro" id="IPR029052">
    <property type="entry name" value="Metallo-depent_PP-like"/>
</dbReference>
<dbReference type="PRINTS" id="PR01607">
    <property type="entry name" value="APYRASEFAMLY"/>
</dbReference>
<dbReference type="InterPro" id="IPR008334">
    <property type="entry name" value="5'-Nucleotdase_C"/>
</dbReference>
<dbReference type="PROSITE" id="PS51257">
    <property type="entry name" value="PROKAR_LIPOPROTEIN"/>
    <property type="match status" value="1"/>
</dbReference>
<comment type="similarity">
    <text evidence="2">Belongs to the 5'-nucleotidase family.</text>
</comment>
<dbReference type="GO" id="GO:0000166">
    <property type="term" value="F:nucleotide binding"/>
    <property type="evidence" value="ECO:0007669"/>
    <property type="project" value="UniProtKB-KW"/>
</dbReference>
<dbReference type="Pfam" id="PF02872">
    <property type="entry name" value="5_nucleotid_C"/>
    <property type="match status" value="1"/>
</dbReference>
<dbReference type="Proteomes" id="UP000031599">
    <property type="component" value="Unassembled WGS sequence"/>
</dbReference>
<feature type="chain" id="PRO_5005111095" evidence="2">
    <location>
        <begin position="22"/>
        <end position="635"/>
    </location>
</feature>
<sequence>MRLVWIAALSLAALACEPATSGPLLTPEQPAPGEPAIAQVCGERDGVWRFRILHINDVYRIEGLLDGRGGVARIRSLRTRLEVDCDAVLVTHAGDALFPSLLSRKYLGEQMVDVLNLLDGDAERVDPRMLATFGNHEFDKDSCDDAATLTDRVEQSQFSWLATNVVWKPAGECSAPAAASSAAQGACPSPPASPIIDPARGNILPHELLMLGGVKVGVYSLMTDTKTPDYVACIDTRYVERSHETVAMLRAQGAEVVLALTHLDARADASILAGDGREGFQRPDLVLGGHDHTAMTRDADNTELGGAGKVIEGTQPAVIKGDADAVKVRVIDVSITHKLAGQAPDMRWSVSTVELNDSVEADPQLADRVAGWLSKHEQWFCQTNEQPQGCLTAKLVEAGTTLVAEENEIRMYETNLGSWIADQMLRSFAADAKPPTVALVNAGGLRLNQTISAGAFITQQIVEELFAYPTELTVLEVNGYALRKAIERSVESWEAGGHWLQLSGIAFFHDNLAGRSLARNPAIIGADGKLVPLNDKQLYRVVVPTFLAAGNDGYWMLNREQVQQRAKQNSDAKRVQVVTKYPAAKGTPPGPDLKQVVLEQMRELGGRGEALSPQLAGRICSADRQASGLACLVTN</sequence>
<dbReference type="InterPro" id="IPR006179">
    <property type="entry name" value="5_nucleotidase/apyrase"/>
</dbReference>
<evidence type="ECO:0000313" key="6">
    <source>
        <dbReference type="Proteomes" id="UP000031599"/>
    </source>
</evidence>
<dbReference type="Pfam" id="PF00149">
    <property type="entry name" value="Metallophos"/>
    <property type="match status" value="1"/>
</dbReference>
<keyword evidence="1 2" id="KW-0732">Signal</keyword>
<dbReference type="SUPFAM" id="SSF55816">
    <property type="entry name" value="5'-nucleotidase (syn. UDP-sugar hydrolase), C-terminal domain"/>
    <property type="match status" value="1"/>
</dbReference>
<protein>
    <submittedName>
        <fullName evidence="5">5'-nucleotidase</fullName>
    </submittedName>
</protein>
<dbReference type="AlphaFoldDB" id="A0A0C2A3R8"/>
<comment type="caution">
    <text evidence="5">The sequence shown here is derived from an EMBL/GenBank/DDBJ whole genome shotgun (WGS) entry which is preliminary data.</text>
</comment>
<dbReference type="SUPFAM" id="SSF56300">
    <property type="entry name" value="Metallo-dependent phosphatases"/>
    <property type="match status" value="1"/>
</dbReference>
<dbReference type="PANTHER" id="PTHR11575:SF48">
    <property type="entry name" value="5'-NUCLEOTIDASE"/>
    <property type="match status" value="1"/>
</dbReference>
<dbReference type="Gene3D" id="3.90.780.10">
    <property type="entry name" value="5'-Nucleotidase, C-terminal domain"/>
    <property type="match status" value="1"/>
</dbReference>